<keyword evidence="1" id="KW-0812">Transmembrane</keyword>
<keyword evidence="1" id="KW-1133">Transmembrane helix</keyword>
<name>A0A6J5LJG3_9CAUD</name>
<sequence length="29" mass="3587">MMDFLWWLFTGIVGLMWLVLLVMWLHTYA</sequence>
<protein>
    <submittedName>
        <fullName evidence="2">Uncharacterized protein</fullName>
    </submittedName>
</protein>
<feature type="transmembrane region" description="Helical" evidence="1">
    <location>
        <begin position="6"/>
        <end position="25"/>
    </location>
</feature>
<accession>A0A6J5LJG3</accession>
<reference evidence="2" key="1">
    <citation type="submission" date="2020-04" db="EMBL/GenBank/DDBJ databases">
        <authorList>
            <person name="Chiriac C."/>
            <person name="Salcher M."/>
            <person name="Ghai R."/>
            <person name="Kavagutti S V."/>
        </authorList>
    </citation>
    <scope>NUCLEOTIDE SEQUENCE</scope>
</reference>
<gene>
    <name evidence="2" type="ORF">UFOVP272_46</name>
</gene>
<evidence type="ECO:0000313" key="2">
    <source>
        <dbReference type="EMBL" id="CAB4134315.1"/>
    </source>
</evidence>
<proteinExistence type="predicted"/>
<evidence type="ECO:0000256" key="1">
    <source>
        <dbReference type="SAM" id="Phobius"/>
    </source>
</evidence>
<dbReference type="EMBL" id="LR796279">
    <property type="protein sequence ID" value="CAB4134315.1"/>
    <property type="molecule type" value="Genomic_DNA"/>
</dbReference>
<keyword evidence="1" id="KW-0472">Membrane</keyword>
<organism evidence="2">
    <name type="scientific">uncultured Caudovirales phage</name>
    <dbReference type="NCBI Taxonomy" id="2100421"/>
    <lineage>
        <taxon>Viruses</taxon>
        <taxon>Duplodnaviria</taxon>
        <taxon>Heunggongvirae</taxon>
        <taxon>Uroviricota</taxon>
        <taxon>Caudoviricetes</taxon>
        <taxon>Peduoviridae</taxon>
        <taxon>Maltschvirus</taxon>
        <taxon>Maltschvirus maltsch</taxon>
    </lineage>
</organism>